<reference evidence="3 4" key="1">
    <citation type="submission" date="2018-04" db="EMBL/GenBank/DDBJ databases">
        <title>Genomic Encyclopedia of Archaeal and Bacterial Type Strains, Phase II (KMG-II): from individual species to whole genera.</title>
        <authorList>
            <person name="Goeker M."/>
        </authorList>
    </citation>
    <scope>NUCLEOTIDE SEQUENCE [LARGE SCALE GENOMIC DNA]</scope>
    <source>
        <strain evidence="3 4">DSM 23382</strain>
    </source>
</reference>
<feature type="chain" id="PRO_5015766900" evidence="2">
    <location>
        <begin position="23"/>
        <end position="120"/>
    </location>
</feature>
<evidence type="ECO:0000313" key="3">
    <source>
        <dbReference type="EMBL" id="PTW62209.1"/>
    </source>
</evidence>
<keyword evidence="2" id="KW-0732">Signal</keyword>
<protein>
    <submittedName>
        <fullName evidence="3">Uncharacterized protein</fullName>
    </submittedName>
</protein>
<dbReference type="EMBL" id="QAYG01000001">
    <property type="protein sequence ID" value="PTW62209.1"/>
    <property type="molecule type" value="Genomic_DNA"/>
</dbReference>
<keyword evidence="4" id="KW-1185">Reference proteome</keyword>
<sequence>MTCMTTRKIFLAAAISALTSLAVINGTAAQTSGGGNGGGGGSAGATSGGSHGGDGKIAKPQPIGTTAFPGAPGAPPTHGYPNRPRPVRILSARDPHCSYQQVGHGRGAIYLRYCGENQTR</sequence>
<name>A0A2T5VEM2_9HYPH</name>
<dbReference type="Proteomes" id="UP000244081">
    <property type="component" value="Unassembled WGS sequence"/>
</dbReference>
<evidence type="ECO:0000313" key="4">
    <source>
        <dbReference type="Proteomes" id="UP000244081"/>
    </source>
</evidence>
<comment type="caution">
    <text evidence="3">The sequence shown here is derived from an EMBL/GenBank/DDBJ whole genome shotgun (WGS) entry which is preliminary data.</text>
</comment>
<feature type="compositionally biased region" description="Gly residues" evidence="1">
    <location>
        <begin position="32"/>
        <end position="52"/>
    </location>
</feature>
<feature type="signal peptide" evidence="2">
    <location>
        <begin position="1"/>
        <end position="22"/>
    </location>
</feature>
<feature type="region of interest" description="Disordered" evidence="1">
    <location>
        <begin position="28"/>
        <end position="88"/>
    </location>
</feature>
<dbReference type="AlphaFoldDB" id="A0A2T5VEM2"/>
<accession>A0A2T5VEM2</accession>
<proteinExistence type="predicted"/>
<evidence type="ECO:0000256" key="1">
    <source>
        <dbReference type="SAM" id="MobiDB-lite"/>
    </source>
</evidence>
<organism evidence="3 4">
    <name type="scientific">Breoghania corrubedonensis</name>
    <dbReference type="NCBI Taxonomy" id="665038"/>
    <lineage>
        <taxon>Bacteria</taxon>
        <taxon>Pseudomonadati</taxon>
        <taxon>Pseudomonadota</taxon>
        <taxon>Alphaproteobacteria</taxon>
        <taxon>Hyphomicrobiales</taxon>
        <taxon>Stappiaceae</taxon>
        <taxon>Breoghania</taxon>
    </lineage>
</organism>
<feature type="compositionally biased region" description="Low complexity" evidence="1">
    <location>
        <begin position="62"/>
        <end position="71"/>
    </location>
</feature>
<gene>
    <name evidence="3" type="ORF">C8N35_101246</name>
</gene>
<evidence type="ECO:0000256" key="2">
    <source>
        <dbReference type="SAM" id="SignalP"/>
    </source>
</evidence>